<sequence length="104" mass="12518">MKKINRLSDLMEIKKHFQEEFGSFLEAEFLNLYDYSNNGESIEDFVLDSFQTILFFEKKEEIEKILDNPFELEFIEEVNLNGFTILRVGIFREHNVQLCYFMKS</sequence>
<evidence type="ECO:0000313" key="2">
    <source>
        <dbReference type="Proteomes" id="UP000184184"/>
    </source>
</evidence>
<proteinExistence type="predicted"/>
<dbReference type="EMBL" id="FRCZ01000008">
    <property type="protein sequence ID" value="SHN33774.1"/>
    <property type="molecule type" value="Genomic_DNA"/>
</dbReference>
<dbReference type="OrthoDB" id="2876757at2"/>
<protein>
    <submittedName>
        <fullName evidence="1">Uncharacterized protein</fullName>
    </submittedName>
</protein>
<dbReference type="Proteomes" id="UP000184184">
    <property type="component" value="Unassembled WGS sequence"/>
</dbReference>
<name>A0A1M7QQC2_9BACI</name>
<gene>
    <name evidence="1" type="ORF">SAMN05216179_3467</name>
</gene>
<reference evidence="1 2" key="1">
    <citation type="submission" date="2016-11" db="EMBL/GenBank/DDBJ databases">
        <authorList>
            <person name="Jaros S."/>
            <person name="Januszkiewicz K."/>
            <person name="Wedrychowicz H."/>
        </authorList>
    </citation>
    <scope>NUCLEOTIDE SEQUENCE [LARGE SCALE GENOMIC DNA]</scope>
    <source>
        <strain evidence="1 2">CGMCC 1.10681</strain>
    </source>
</reference>
<dbReference type="AlphaFoldDB" id="A0A1M7QQC2"/>
<evidence type="ECO:0000313" key="1">
    <source>
        <dbReference type="EMBL" id="SHN33774.1"/>
    </source>
</evidence>
<keyword evidence="2" id="KW-1185">Reference proteome</keyword>
<accession>A0A1M7QQC2</accession>
<organism evidence="1 2">
    <name type="scientific">Gracilibacillus kekensis</name>
    <dbReference type="NCBI Taxonomy" id="1027249"/>
    <lineage>
        <taxon>Bacteria</taxon>
        <taxon>Bacillati</taxon>
        <taxon>Bacillota</taxon>
        <taxon>Bacilli</taxon>
        <taxon>Bacillales</taxon>
        <taxon>Bacillaceae</taxon>
        <taxon>Gracilibacillus</taxon>
    </lineage>
</organism>
<dbReference type="RefSeq" id="WP_073203077.1">
    <property type="nucleotide sequence ID" value="NZ_FRCZ01000008.1"/>
</dbReference>